<evidence type="ECO:0000256" key="2">
    <source>
        <dbReference type="SAM" id="Phobius"/>
    </source>
</evidence>
<comment type="caution">
    <text evidence="4">The sequence shown here is derived from an EMBL/GenBank/DDBJ whole genome shotgun (WGS) entry which is preliminary data.</text>
</comment>
<gene>
    <name evidence="4" type="ORF">RDWZM_003417</name>
</gene>
<accession>A0A9Q0MFS5</accession>
<evidence type="ECO:0000256" key="1">
    <source>
        <dbReference type="SAM" id="MobiDB-lite"/>
    </source>
</evidence>
<sequence>MLNTSTNNTSPTMTGGTRNPLPGPPHFVDLHVNSGESVSIQFFDGNETILRGPTTIKMISQHSFPPMPMPVQVPPGHMIQQIVDENGTLRHIILSALSASNCNGYTSANQIQQSNSTGASSLNSNTSASSYCCCCYNYCTQTNGPGTTSSSSAVAAATLTPNTSNVNSSSQLSTNPVIQTQMVQNSSGTSGGGGGGGLYPLVTNQYGGRQRRSNRNYQQSSPNSNSSTIGKRSMGNANISYSSQATHHYGPSTLMNGNLPNSTKGNNSINSHRTPYKVDNTIVKTNHYGNNRASNNNLYYEARLQPYVTNNKQQYEPRDCSETKYYMNKPYGQYNHQHEYSTTIAPGMDQIIFNEKYYKEYHYDDTSFTNKPIKLNKSKAPPMLDQFGTRTKADYGYSVRHNRSNLMTTAVSDQDDSHKSSQSDCTVDFMIDDSLLCDQNEKQSKLSMEKQTEKISDNKRHQETYASKCTTTDMNESKLKGDDLPIGPKVIITEVIDCETPLIVEPKETEKEKNPMANGPTSKSSIISNDEITQLESINLVSYSISWNSVRLKWFFTDQTKSNECKRHYLVDMLYGNLNDSPNSRIVYQGHTVNCRVAHLLPTKEYTFRVRTNSDEATYISNLVTITTTEQPPATLSIAKLGGGGRRSKQQLQQQVQLQQQQILHQQHLIDQQHQQMVEAAAAAAGHKMSSTGGNLNLMGQGSSDRPYAIMILVCFTTVALVVAVLLQHLLSTN</sequence>
<feature type="compositionally biased region" description="Polar residues" evidence="1">
    <location>
        <begin position="235"/>
        <end position="246"/>
    </location>
</feature>
<feature type="compositionally biased region" description="Polar residues" evidence="1">
    <location>
        <begin position="253"/>
        <end position="273"/>
    </location>
</feature>
<dbReference type="InterPro" id="IPR036116">
    <property type="entry name" value="FN3_sf"/>
</dbReference>
<dbReference type="Proteomes" id="UP001142055">
    <property type="component" value="Chromosome 1"/>
</dbReference>
<dbReference type="AlphaFoldDB" id="A0A9Q0MFS5"/>
<evidence type="ECO:0000313" key="4">
    <source>
        <dbReference type="EMBL" id="KAJ6224872.1"/>
    </source>
</evidence>
<keyword evidence="2" id="KW-0812">Transmembrane</keyword>
<feature type="compositionally biased region" description="Gly residues" evidence="1">
    <location>
        <begin position="189"/>
        <end position="198"/>
    </location>
</feature>
<keyword evidence="2" id="KW-1133">Transmembrane helix</keyword>
<keyword evidence="5" id="KW-1185">Reference proteome</keyword>
<dbReference type="InterPro" id="IPR003961">
    <property type="entry name" value="FN3_dom"/>
</dbReference>
<dbReference type="SUPFAM" id="SSF49265">
    <property type="entry name" value="Fibronectin type III"/>
    <property type="match status" value="1"/>
</dbReference>
<dbReference type="OMA" id="HMIQQIV"/>
<organism evidence="4 5">
    <name type="scientific">Blomia tropicalis</name>
    <name type="common">Mite</name>
    <dbReference type="NCBI Taxonomy" id="40697"/>
    <lineage>
        <taxon>Eukaryota</taxon>
        <taxon>Metazoa</taxon>
        <taxon>Ecdysozoa</taxon>
        <taxon>Arthropoda</taxon>
        <taxon>Chelicerata</taxon>
        <taxon>Arachnida</taxon>
        <taxon>Acari</taxon>
        <taxon>Acariformes</taxon>
        <taxon>Sarcoptiformes</taxon>
        <taxon>Astigmata</taxon>
        <taxon>Glycyphagoidea</taxon>
        <taxon>Echimyopodidae</taxon>
        <taxon>Blomia</taxon>
    </lineage>
</organism>
<protein>
    <recommendedName>
        <fullName evidence="3">Fibronectin type-III domain-containing protein</fullName>
    </recommendedName>
</protein>
<feature type="region of interest" description="Disordered" evidence="1">
    <location>
        <begin position="1"/>
        <end position="25"/>
    </location>
</feature>
<evidence type="ECO:0000259" key="3">
    <source>
        <dbReference type="PROSITE" id="PS50853"/>
    </source>
</evidence>
<dbReference type="Gene3D" id="2.60.40.10">
    <property type="entry name" value="Immunoglobulins"/>
    <property type="match status" value="1"/>
</dbReference>
<dbReference type="PROSITE" id="PS50853">
    <property type="entry name" value="FN3"/>
    <property type="match status" value="1"/>
</dbReference>
<keyword evidence="2" id="KW-0472">Membrane</keyword>
<dbReference type="EMBL" id="JAPWDV010000001">
    <property type="protein sequence ID" value="KAJ6224872.1"/>
    <property type="molecule type" value="Genomic_DNA"/>
</dbReference>
<proteinExistence type="predicted"/>
<feature type="domain" description="Fibronectin type-III" evidence="3">
    <location>
        <begin position="536"/>
        <end position="634"/>
    </location>
</feature>
<feature type="transmembrane region" description="Helical" evidence="2">
    <location>
        <begin position="708"/>
        <end position="731"/>
    </location>
</feature>
<evidence type="ECO:0000313" key="5">
    <source>
        <dbReference type="Proteomes" id="UP001142055"/>
    </source>
</evidence>
<reference evidence="4" key="1">
    <citation type="submission" date="2022-12" db="EMBL/GenBank/DDBJ databases">
        <title>Genome assemblies of Blomia tropicalis.</title>
        <authorList>
            <person name="Cui Y."/>
        </authorList>
    </citation>
    <scope>NUCLEOTIDE SEQUENCE</scope>
    <source>
        <tissue evidence="4">Adult mites</tissue>
    </source>
</reference>
<dbReference type="InterPro" id="IPR013783">
    <property type="entry name" value="Ig-like_fold"/>
</dbReference>
<name>A0A9Q0MFS5_BLOTA</name>
<feature type="compositionally biased region" description="Low complexity" evidence="1">
    <location>
        <begin position="215"/>
        <end position="227"/>
    </location>
</feature>
<feature type="compositionally biased region" description="Low complexity" evidence="1">
    <location>
        <begin position="1"/>
        <end position="17"/>
    </location>
</feature>
<feature type="region of interest" description="Disordered" evidence="1">
    <location>
        <begin position="183"/>
        <end position="275"/>
    </location>
</feature>